<reference evidence="2 3" key="1">
    <citation type="submission" date="2017-09" db="EMBL/GenBank/DDBJ databases">
        <title>Depth-based differentiation of microbial function through sediment-hosted aquifers and enrichment of novel symbionts in the deep terrestrial subsurface.</title>
        <authorList>
            <person name="Probst A.J."/>
            <person name="Ladd B."/>
            <person name="Jarett J.K."/>
            <person name="Geller-Mcgrath D.E."/>
            <person name="Sieber C.M."/>
            <person name="Emerson J.B."/>
            <person name="Anantharaman K."/>
            <person name="Thomas B.C."/>
            <person name="Malmstrom R."/>
            <person name="Stieglmeier M."/>
            <person name="Klingl A."/>
            <person name="Woyke T."/>
            <person name="Ryan C.M."/>
            <person name="Banfield J.F."/>
        </authorList>
    </citation>
    <scope>NUCLEOTIDE SEQUENCE [LARGE SCALE GENOMIC DNA]</scope>
    <source>
        <strain evidence="2">CG22_combo_CG10-13_8_21_14_all_39_9</strain>
    </source>
</reference>
<keyword evidence="1" id="KW-1133">Transmembrane helix</keyword>
<sequence>DEKKILFSLIKIVTATIGATIFIQIVKYVVGNIVDMHTYIGVFTQFTSAGVVGIIMYLLFTWALGSEEIKEIKKQLGYE</sequence>
<feature type="transmembrane region" description="Helical" evidence="1">
    <location>
        <begin position="12"/>
        <end position="30"/>
    </location>
</feature>
<feature type="transmembrane region" description="Helical" evidence="1">
    <location>
        <begin position="42"/>
        <end position="64"/>
    </location>
</feature>
<keyword evidence="1" id="KW-0472">Membrane</keyword>
<evidence type="ECO:0000256" key="1">
    <source>
        <dbReference type="SAM" id="Phobius"/>
    </source>
</evidence>
<evidence type="ECO:0000313" key="3">
    <source>
        <dbReference type="Proteomes" id="UP000230159"/>
    </source>
</evidence>
<name>A0A2H0D149_9BACT</name>
<evidence type="ECO:0008006" key="4">
    <source>
        <dbReference type="Google" id="ProtNLM"/>
    </source>
</evidence>
<accession>A0A2H0D149</accession>
<evidence type="ECO:0000313" key="2">
    <source>
        <dbReference type="EMBL" id="PIP75884.1"/>
    </source>
</evidence>
<comment type="caution">
    <text evidence="2">The sequence shown here is derived from an EMBL/GenBank/DDBJ whole genome shotgun (WGS) entry which is preliminary data.</text>
</comment>
<dbReference type="EMBL" id="PCTN01000055">
    <property type="protein sequence ID" value="PIP75884.1"/>
    <property type="molecule type" value="Genomic_DNA"/>
</dbReference>
<dbReference type="AlphaFoldDB" id="A0A2H0D149"/>
<gene>
    <name evidence="2" type="ORF">COW86_01245</name>
</gene>
<organism evidence="2 3">
    <name type="scientific">Candidatus Kuenenbacteria bacterium CG22_combo_CG10-13_8_21_14_all_39_9</name>
    <dbReference type="NCBI Taxonomy" id="1974621"/>
    <lineage>
        <taxon>Bacteria</taxon>
        <taxon>Candidatus Kueneniibacteriota</taxon>
    </lineage>
</organism>
<proteinExistence type="predicted"/>
<feature type="non-terminal residue" evidence="2">
    <location>
        <position position="1"/>
    </location>
</feature>
<dbReference type="Proteomes" id="UP000230159">
    <property type="component" value="Unassembled WGS sequence"/>
</dbReference>
<protein>
    <recommendedName>
        <fullName evidence="4">Murein biosynthesis integral membrane protein MurJ</fullName>
    </recommendedName>
</protein>
<keyword evidence="1" id="KW-0812">Transmembrane</keyword>